<proteinExistence type="predicted"/>
<name>A0A3E1Q6D4_9FLAO</name>
<protein>
    <submittedName>
        <fullName evidence="1">Uncharacterized protein</fullName>
    </submittedName>
</protein>
<evidence type="ECO:0000313" key="2">
    <source>
        <dbReference type="Proteomes" id="UP000261082"/>
    </source>
</evidence>
<gene>
    <name evidence="1" type="ORF">DZ858_10565</name>
</gene>
<reference evidence="1 2" key="1">
    <citation type="journal article" date="2007" name="Int. J. Syst. Evol. Microbiol.">
        <title>Marixanthomonas ophiurae gen. nov., sp. nov., a marine bacterium of the family Flavobacteriaceae isolated from a deep-sea brittle star.</title>
        <authorList>
            <person name="Romanenko L.A."/>
            <person name="Uchino M."/>
            <person name="Frolova G.M."/>
            <person name="Mikhailov V.V."/>
        </authorList>
    </citation>
    <scope>NUCLEOTIDE SEQUENCE [LARGE SCALE GENOMIC DNA]</scope>
    <source>
        <strain evidence="1 2">KMM 3046</strain>
    </source>
</reference>
<accession>A0A3E1Q6D4</accession>
<evidence type="ECO:0000313" key="1">
    <source>
        <dbReference type="EMBL" id="RFN57686.1"/>
    </source>
</evidence>
<dbReference type="Proteomes" id="UP000261082">
    <property type="component" value="Unassembled WGS sequence"/>
</dbReference>
<sequence>METVRLEVEKEIPGETFSDNTFEVDFWVQVESFSAIDPENTELLELKDDTGQDLIKAHEKGVQAYEEETERLAKEGRYRFSSRTEAFIQPDQWKKMYDTIGFKATVKSNMVVPSPKASKVHIKMKVGYTQAAGEVEKSATVTINSLVNKPSIELLGTEVSLTDTNSMTTQEGIKYFFYSIPENKAPVAITRIEPITEALKTAIEETKVNNKSNEFLVKEGDNTKPVTFKVYYREVKKKSLLIDKWISLGL</sequence>
<dbReference type="AlphaFoldDB" id="A0A3E1Q6D4"/>
<comment type="caution">
    <text evidence="1">The sequence shown here is derived from an EMBL/GenBank/DDBJ whole genome shotgun (WGS) entry which is preliminary data.</text>
</comment>
<dbReference type="EMBL" id="QVID01000002">
    <property type="protein sequence ID" value="RFN57686.1"/>
    <property type="molecule type" value="Genomic_DNA"/>
</dbReference>
<keyword evidence="2" id="KW-1185">Reference proteome</keyword>
<organism evidence="1 2">
    <name type="scientific">Marixanthomonas ophiurae</name>
    <dbReference type="NCBI Taxonomy" id="387659"/>
    <lineage>
        <taxon>Bacteria</taxon>
        <taxon>Pseudomonadati</taxon>
        <taxon>Bacteroidota</taxon>
        <taxon>Flavobacteriia</taxon>
        <taxon>Flavobacteriales</taxon>
        <taxon>Flavobacteriaceae</taxon>
        <taxon>Marixanthomonas</taxon>
    </lineage>
</organism>